<protein>
    <recommendedName>
        <fullName evidence="10">RagB/SusD family nutrient uptake outer membrane protein</fullName>
    </recommendedName>
</protein>
<dbReference type="RefSeq" id="WP_188951310.1">
    <property type="nucleotide sequence ID" value="NZ_BMIB01000002.1"/>
</dbReference>
<evidence type="ECO:0000313" key="8">
    <source>
        <dbReference type="EMBL" id="GGH63258.1"/>
    </source>
</evidence>
<keyword evidence="5" id="KW-0998">Cell outer membrane</keyword>
<evidence type="ECO:0000256" key="4">
    <source>
        <dbReference type="ARBA" id="ARBA00023136"/>
    </source>
</evidence>
<dbReference type="InterPro" id="IPR011990">
    <property type="entry name" value="TPR-like_helical_dom_sf"/>
</dbReference>
<evidence type="ECO:0008006" key="10">
    <source>
        <dbReference type="Google" id="ProtNLM"/>
    </source>
</evidence>
<comment type="similarity">
    <text evidence="2">Belongs to the SusD family.</text>
</comment>
<keyword evidence="3" id="KW-0732">Signal</keyword>
<dbReference type="Gene3D" id="1.25.40.390">
    <property type="match status" value="1"/>
</dbReference>
<dbReference type="Pfam" id="PF14322">
    <property type="entry name" value="SusD-like_3"/>
    <property type="match status" value="1"/>
</dbReference>
<proteinExistence type="inferred from homology"/>
<reference evidence="8" key="1">
    <citation type="journal article" date="2014" name="Int. J. Syst. Evol. Microbiol.">
        <title>Complete genome sequence of Corynebacterium casei LMG S-19264T (=DSM 44701T), isolated from a smear-ripened cheese.</title>
        <authorList>
            <consortium name="US DOE Joint Genome Institute (JGI-PGF)"/>
            <person name="Walter F."/>
            <person name="Albersmeier A."/>
            <person name="Kalinowski J."/>
            <person name="Ruckert C."/>
        </authorList>
    </citation>
    <scope>NUCLEOTIDE SEQUENCE</scope>
    <source>
        <strain evidence="8">CGMCC 1.15290</strain>
    </source>
</reference>
<gene>
    <name evidence="8" type="ORF">GCM10011379_13950</name>
</gene>
<evidence type="ECO:0000313" key="9">
    <source>
        <dbReference type="Proteomes" id="UP000627292"/>
    </source>
</evidence>
<comment type="subcellular location">
    <subcellularLocation>
        <location evidence="1">Cell outer membrane</location>
    </subcellularLocation>
</comment>
<dbReference type="SUPFAM" id="SSF48452">
    <property type="entry name" value="TPR-like"/>
    <property type="match status" value="1"/>
</dbReference>
<evidence type="ECO:0000259" key="7">
    <source>
        <dbReference type="Pfam" id="PF14322"/>
    </source>
</evidence>
<keyword evidence="4" id="KW-0472">Membrane</keyword>
<dbReference type="EMBL" id="BMIB01000002">
    <property type="protein sequence ID" value="GGH63258.1"/>
    <property type="molecule type" value="Genomic_DNA"/>
</dbReference>
<evidence type="ECO:0000256" key="1">
    <source>
        <dbReference type="ARBA" id="ARBA00004442"/>
    </source>
</evidence>
<evidence type="ECO:0000256" key="3">
    <source>
        <dbReference type="ARBA" id="ARBA00022729"/>
    </source>
</evidence>
<dbReference type="Pfam" id="PF07980">
    <property type="entry name" value="SusD_RagB"/>
    <property type="match status" value="1"/>
</dbReference>
<dbReference type="InterPro" id="IPR012944">
    <property type="entry name" value="SusD_RagB_dom"/>
</dbReference>
<name>A0A917MTE7_9BACT</name>
<dbReference type="AlphaFoldDB" id="A0A917MTE7"/>
<sequence>MKKISLLLLITSGALLFSSCNKWLDVQPNSQIKASELFKTESGFKEALAGTYTLLTDEALYGKELTYGMMGVLSHEWSTYPTTATGYADDGNYIYTTGTVTQNRIDGIWSKMYEGISNANNILENIDAKNVFTGDNYKIIKGEALALRAFMHFDLLRCFGASYTVNASQPAIPYVTKYTARQTAQLKVGEVAAAILADLLAAKELLKADPVLTGRVVTEGDDNGYLINRQLHLNYYAVEGLLARLYLYMGNFEQAKLSAQAVINSGKFTFSTQKNVIDSVDRCGAPEHLFGLQITNLPQRSINYLSQEGTGIFSLSASQLLTYYESNTDDYRFLYLFKTGTGASADRRYLLKYAAPNSTETYYQNKLAVLKLSEMYYILAECDYHNNQSVLGDINPVRRARGIAAFTTEPTDFRTVMNREYRKEFMGEGQLFYYYKWQNRARIPESDKDLVALKAYIFPLPVSELQAADRASNR</sequence>
<keyword evidence="9" id="KW-1185">Reference proteome</keyword>
<feature type="domain" description="SusD-like N-terminal" evidence="7">
    <location>
        <begin position="22"/>
        <end position="209"/>
    </location>
</feature>
<organism evidence="8 9">
    <name type="scientific">Filimonas zeae</name>
    <dbReference type="NCBI Taxonomy" id="1737353"/>
    <lineage>
        <taxon>Bacteria</taxon>
        <taxon>Pseudomonadati</taxon>
        <taxon>Bacteroidota</taxon>
        <taxon>Chitinophagia</taxon>
        <taxon>Chitinophagales</taxon>
        <taxon>Chitinophagaceae</taxon>
        <taxon>Filimonas</taxon>
    </lineage>
</organism>
<dbReference type="PROSITE" id="PS51257">
    <property type="entry name" value="PROKAR_LIPOPROTEIN"/>
    <property type="match status" value="1"/>
</dbReference>
<dbReference type="GO" id="GO:0009279">
    <property type="term" value="C:cell outer membrane"/>
    <property type="evidence" value="ECO:0007669"/>
    <property type="project" value="UniProtKB-SubCell"/>
</dbReference>
<dbReference type="Proteomes" id="UP000627292">
    <property type="component" value="Unassembled WGS sequence"/>
</dbReference>
<feature type="domain" description="RagB/SusD" evidence="6">
    <location>
        <begin position="344"/>
        <end position="433"/>
    </location>
</feature>
<evidence type="ECO:0000256" key="5">
    <source>
        <dbReference type="ARBA" id="ARBA00023237"/>
    </source>
</evidence>
<dbReference type="InterPro" id="IPR033985">
    <property type="entry name" value="SusD-like_N"/>
</dbReference>
<evidence type="ECO:0000256" key="2">
    <source>
        <dbReference type="ARBA" id="ARBA00006275"/>
    </source>
</evidence>
<reference evidence="8" key="2">
    <citation type="submission" date="2020-09" db="EMBL/GenBank/DDBJ databases">
        <authorList>
            <person name="Sun Q."/>
            <person name="Zhou Y."/>
        </authorList>
    </citation>
    <scope>NUCLEOTIDE SEQUENCE</scope>
    <source>
        <strain evidence="8">CGMCC 1.15290</strain>
    </source>
</reference>
<accession>A0A917MTE7</accession>
<comment type="caution">
    <text evidence="8">The sequence shown here is derived from an EMBL/GenBank/DDBJ whole genome shotgun (WGS) entry which is preliminary data.</text>
</comment>
<evidence type="ECO:0000259" key="6">
    <source>
        <dbReference type="Pfam" id="PF07980"/>
    </source>
</evidence>